<feature type="binding site" evidence="4">
    <location>
        <begin position="171"/>
        <end position="178"/>
    </location>
    <ligand>
        <name>NAD(+)</name>
        <dbReference type="ChEBI" id="CHEBI:57540"/>
    </ligand>
</feature>
<evidence type="ECO:0000259" key="7">
    <source>
        <dbReference type="Pfam" id="PF07992"/>
    </source>
</evidence>
<keyword evidence="3 4" id="KW-0274">FAD</keyword>
<evidence type="ECO:0000256" key="3">
    <source>
        <dbReference type="ARBA" id="ARBA00022827"/>
    </source>
</evidence>
<dbReference type="KEGG" id="pce:PECL_73"/>
<dbReference type="GO" id="GO:0016491">
    <property type="term" value="F:oxidoreductase activity"/>
    <property type="evidence" value="ECO:0007669"/>
    <property type="project" value="InterPro"/>
</dbReference>
<dbReference type="InterPro" id="IPR001100">
    <property type="entry name" value="Pyr_nuc-diS_OxRdtase"/>
</dbReference>
<dbReference type="SUPFAM" id="SSF55424">
    <property type="entry name" value="FAD/NAD-linked reductases, dimerisation (C-terminal) domain"/>
    <property type="match status" value="1"/>
</dbReference>
<dbReference type="PRINTS" id="PR00368">
    <property type="entry name" value="FADPNR"/>
</dbReference>
<dbReference type="PIRSF" id="PIRSF000350">
    <property type="entry name" value="Mercury_reductase_MerA"/>
    <property type="match status" value="1"/>
</dbReference>
<dbReference type="Pfam" id="PF07992">
    <property type="entry name" value="Pyr_redox_2"/>
    <property type="match status" value="1"/>
</dbReference>
<sequence>MNEFDVVIIGAGPGGLSLAYQLKAQDKNVAVVEENLWGGTCPNRGCDPKKVLLAAVEAKQHNDYLVGKGIKQASMINWTDLMQFEKTFTKDVSPSSREGLVNSNITVYDGHATFIDKHQLQIDDQIIKSKQFVIATGQRPGRLSIKGQEHLKTSTDFLKMDELPKSIALIGGGYIGFEFAAIASAAGADVHLIHHNDRPLKEFPSDGVQSLIKQLQKKGVHFDLNIDVTSVDHRDKQFRLSDDGNFNLDVDAVFVTAGRQANDDTLNLNHIGVKTDRGGIVVNDHLQTDVENIYALGDVISKKHPKLTPVSGFEAKYLSKELNGGDEPIDYPVIPTVIYGMPKLAQVGISIETAEQNPEQFNISKLDMKNWFSYRRINEPVAEAEIIHEKSTNRIVGGYVVSSEADTLINYLTMIINKQMTMDDITNEVYAYPTEASDLEYL</sequence>
<dbReference type="Proteomes" id="UP000005444">
    <property type="component" value="Chromosome"/>
</dbReference>
<dbReference type="AlphaFoldDB" id="G8PEE0"/>
<feature type="binding site" evidence="4">
    <location>
        <position position="258"/>
    </location>
    <ligand>
        <name>NAD(+)</name>
        <dbReference type="ChEBI" id="CHEBI:57540"/>
    </ligand>
</feature>
<keyword evidence="2" id="KW-0285">Flavoprotein</keyword>
<keyword evidence="4" id="KW-0520">NAD</keyword>
<organism evidence="8 9">
    <name type="scientific">Pediococcus claussenii (strain ATCC BAA-344 / DSM 14800 / JCM 18046 / KCTC 3811 / LMG 21948 / P06)</name>
    <dbReference type="NCBI Taxonomy" id="701521"/>
    <lineage>
        <taxon>Bacteria</taxon>
        <taxon>Bacillati</taxon>
        <taxon>Bacillota</taxon>
        <taxon>Bacilli</taxon>
        <taxon>Lactobacillales</taxon>
        <taxon>Lactobacillaceae</taxon>
        <taxon>Pediococcus</taxon>
    </lineage>
</organism>
<dbReference type="PATRIC" id="fig|701521.8.peg.64"/>
<comment type="cofactor">
    <cofactor evidence="4">
        <name>FAD</name>
        <dbReference type="ChEBI" id="CHEBI:57692"/>
    </cofactor>
    <text evidence="4">Binds 1 FAD per subunit.</text>
</comment>
<reference evidence="8 9" key="1">
    <citation type="journal article" date="2012" name="J. Bacteriol.">
        <title>Complete Genome Sequence of the Beer Spoilage Organism Pediococcus claussenii ATCC BAA-344T.</title>
        <authorList>
            <person name="Pittet V."/>
            <person name="Abegunde T."/>
            <person name="Marfleet T."/>
            <person name="Haakensen M."/>
            <person name="Morrow K."/>
            <person name="Jayaprakash T."/>
            <person name="Schroeder K."/>
            <person name="Trost B."/>
            <person name="Byrns S."/>
            <person name="Bergsveinson J."/>
            <person name="Kusalik A."/>
            <person name="Ziola B."/>
        </authorList>
    </citation>
    <scope>NUCLEOTIDE SEQUENCE [LARGE SCALE GENOMIC DNA]</scope>
    <source>
        <strain evidence="8 9">ATCC BAA-344</strain>
    </source>
</reference>
<evidence type="ECO:0000313" key="9">
    <source>
        <dbReference type="Proteomes" id="UP000005444"/>
    </source>
</evidence>
<feature type="disulfide bond" description="Redox-active" evidence="5">
    <location>
        <begin position="41"/>
        <end position="46"/>
    </location>
</feature>
<dbReference type="EMBL" id="CP003137">
    <property type="protein sequence ID" value="AEV94401.1"/>
    <property type="molecule type" value="Genomic_DNA"/>
</dbReference>
<keyword evidence="4" id="KW-0547">Nucleotide-binding</keyword>
<dbReference type="InterPro" id="IPR016156">
    <property type="entry name" value="FAD/NAD-linked_Rdtase_dimer_sf"/>
</dbReference>
<dbReference type="PANTHER" id="PTHR43014:SF5">
    <property type="entry name" value="GLUTATHIONE REDUCTASE (NADPH)"/>
    <property type="match status" value="1"/>
</dbReference>
<accession>G8PEE0</accession>
<dbReference type="STRING" id="701521.PECL_73"/>
<evidence type="ECO:0000313" key="8">
    <source>
        <dbReference type="EMBL" id="AEV94401.1"/>
    </source>
</evidence>
<proteinExistence type="inferred from homology"/>
<comment type="similarity">
    <text evidence="1">Belongs to the class-I pyridine nucleotide-disulfide oxidoreductase family.</text>
</comment>
<dbReference type="SUPFAM" id="SSF51905">
    <property type="entry name" value="FAD/NAD(P)-binding domain"/>
    <property type="match status" value="1"/>
</dbReference>
<dbReference type="Pfam" id="PF02852">
    <property type="entry name" value="Pyr_redox_dim"/>
    <property type="match status" value="1"/>
</dbReference>
<dbReference type="Gene3D" id="3.30.390.30">
    <property type="match status" value="1"/>
</dbReference>
<evidence type="ECO:0000256" key="1">
    <source>
        <dbReference type="ARBA" id="ARBA00007532"/>
    </source>
</evidence>
<dbReference type="PRINTS" id="PR00411">
    <property type="entry name" value="PNDRDTASEI"/>
</dbReference>
<dbReference type="InterPro" id="IPR004099">
    <property type="entry name" value="Pyr_nucl-diS_OxRdtase_dimer"/>
</dbReference>
<dbReference type="RefSeq" id="WP_014214599.1">
    <property type="nucleotide sequence ID" value="NC_016605.1"/>
</dbReference>
<evidence type="ECO:0000256" key="5">
    <source>
        <dbReference type="PIRSR" id="PIRSR000350-4"/>
    </source>
</evidence>
<dbReference type="HOGENOM" id="CLU_016755_2_0_9"/>
<dbReference type="PANTHER" id="PTHR43014">
    <property type="entry name" value="MERCURIC REDUCTASE"/>
    <property type="match status" value="1"/>
</dbReference>
<feature type="domain" description="FAD/NAD(P)-binding" evidence="7">
    <location>
        <begin position="4"/>
        <end position="312"/>
    </location>
</feature>
<dbReference type="Gene3D" id="3.50.50.60">
    <property type="entry name" value="FAD/NAD(P)-binding domain"/>
    <property type="match status" value="2"/>
</dbReference>
<feature type="domain" description="Pyridine nucleotide-disulphide oxidoreductase dimerisation" evidence="6">
    <location>
        <begin position="334"/>
        <end position="436"/>
    </location>
</feature>
<feature type="binding site" evidence="4">
    <location>
        <position position="298"/>
    </location>
    <ligand>
        <name>FAD</name>
        <dbReference type="ChEBI" id="CHEBI:57692"/>
    </ligand>
</feature>
<evidence type="ECO:0000259" key="6">
    <source>
        <dbReference type="Pfam" id="PF02852"/>
    </source>
</evidence>
<dbReference type="InterPro" id="IPR036188">
    <property type="entry name" value="FAD/NAD-bd_sf"/>
</dbReference>
<protein>
    <submittedName>
        <fullName evidence="8">Pyridine nucleotide-disulfide oxidoreductase family protein</fullName>
    </submittedName>
</protein>
<dbReference type="InterPro" id="IPR023753">
    <property type="entry name" value="FAD/NAD-binding_dom"/>
</dbReference>
<name>G8PEE0_PEDCP</name>
<feature type="binding site" evidence="4">
    <location>
        <position position="50"/>
    </location>
    <ligand>
        <name>FAD</name>
        <dbReference type="ChEBI" id="CHEBI:57692"/>
    </ligand>
</feature>
<dbReference type="eggNOG" id="COG1249">
    <property type="taxonomic scope" value="Bacteria"/>
</dbReference>
<evidence type="ECO:0000256" key="4">
    <source>
        <dbReference type="PIRSR" id="PIRSR000350-3"/>
    </source>
</evidence>
<dbReference type="GO" id="GO:0000166">
    <property type="term" value="F:nucleotide binding"/>
    <property type="evidence" value="ECO:0007669"/>
    <property type="project" value="UniProtKB-KW"/>
</dbReference>
<gene>
    <name evidence="8" type="ordered locus">PECL_73</name>
</gene>
<evidence type="ECO:0000256" key="2">
    <source>
        <dbReference type="ARBA" id="ARBA00022630"/>
    </source>
</evidence>
<keyword evidence="9" id="KW-1185">Reference proteome</keyword>